<evidence type="ECO:0000256" key="1">
    <source>
        <dbReference type="ARBA" id="ARBA00001931"/>
    </source>
</evidence>
<evidence type="ECO:0000313" key="6">
    <source>
        <dbReference type="EMBL" id="KAG2494425.1"/>
    </source>
</evidence>
<dbReference type="EMBL" id="JAEHOE010000031">
    <property type="protein sequence ID" value="KAG2494425.1"/>
    <property type="molecule type" value="Genomic_DNA"/>
</dbReference>
<feature type="compositionally biased region" description="Gly residues" evidence="4">
    <location>
        <begin position="125"/>
        <end position="134"/>
    </location>
</feature>
<dbReference type="SMART" id="SM00564">
    <property type="entry name" value="PQQ"/>
    <property type="match status" value="2"/>
</dbReference>
<evidence type="ECO:0000313" key="7">
    <source>
        <dbReference type="Proteomes" id="UP000612055"/>
    </source>
</evidence>
<keyword evidence="3" id="KW-0560">Oxidoreductase</keyword>
<feature type="compositionally biased region" description="Basic and acidic residues" evidence="4">
    <location>
        <begin position="139"/>
        <end position="148"/>
    </location>
</feature>
<feature type="region of interest" description="Disordered" evidence="4">
    <location>
        <begin position="13"/>
        <end position="209"/>
    </location>
</feature>
<dbReference type="InterPro" id="IPR002372">
    <property type="entry name" value="PQQ_rpt_dom"/>
</dbReference>
<dbReference type="Pfam" id="PF01011">
    <property type="entry name" value="PQQ"/>
    <property type="match status" value="1"/>
</dbReference>
<comment type="caution">
    <text evidence="6">The sequence shown here is derived from an EMBL/GenBank/DDBJ whole genome shotgun (WGS) entry which is preliminary data.</text>
</comment>
<dbReference type="PANTHER" id="PTHR32303">
    <property type="entry name" value="QUINOPROTEIN ALCOHOL DEHYDROGENASE (CYTOCHROME C)"/>
    <property type="match status" value="1"/>
</dbReference>
<comment type="cofactor">
    <cofactor evidence="1">
        <name>pyrroloquinoline quinone</name>
        <dbReference type="ChEBI" id="CHEBI:58442"/>
    </cofactor>
</comment>
<dbReference type="InterPro" id="IPR011047">
    <property type="entry name" value="Quinoprotein_ADH-like_sf"/>
</dbReference>
<dbReference type="GO" id="GO:0016491">
    <property type="term" value="F:oxidoreductase activity"/>
    <property type="evidence" value="ECO:0007669"/>
    <property type="project" value="UniProtKB-KW"/>
</dbReference>
<evidence type="ECO:0000259" key="5">
    <source>
        <dbReference type="Pfam" id="PF01011"/>
    </source>
</evidence>
<feature type="compositionally biased region" description="Low complexity" evidence="4">
    <location>
        <begin position="13"/>
        <end position="29"/>
    </location>
</feature>
<reference evidence="6" key="1">
    <citation type="journal article" date="2020" name="bioRxiv">
        <title>Comparative genomics of Chlamydomonas.</title>
        <authorList>
            <person name="Craig R.J."/>
            <person name="Hasan A.R."/>
            <person name="Ness R.W."/>
            <person name="Keightley P.D."/>
        </authorList>
    </citation>
    <scope>NUCLEOTIDE SEQUENCE</scope>
    <source>
        <strain evidence="6">CCAP 11/70</strain>
    </source>
</reference>
<feature type="domain" description="Pyrrolo-quinoline quinone repeat" evidence="5">
    <location>
        <begin position="272"/>
        <end position="544"/>
    </location>
</feature>
<feature type="compositionally biased region" description="Polar residues" evidence="4">
    <location>
        <begin position="35"/>
        <end position="47"/>
    </location>
</feature>
<dbReference type="OrthoDB" id="416253at2759"/>
<keyword evidence="7" id="KW-1185">Reference proteome</keyword>
<evidence type="ECO:0000256" key="3">
    <source>
        <dbReference type="ARBA" id="ARBA00023002"/>
    </source>
</evidence>
<dbReference type="PANTHER" id="PTHR32303:SF10">
    <property type="entry name" value="OUTER MEMBRANE PROTEIN ASSEMBLY FACTOR BAMB"/>
    <property type="match status" value="1"/>
</dbReference>
<dbReference type="SUPFAM" id="SSF50998">
    <property type="entry name" value="Quinoprotein alcohol dehydrogenase-like"/>
    <property type="match status" value="2"/>
</dbReference>
<dbReference type="Gene3D" id="2.140.10.10">
    <property type="entry name" value="Quinoprotein alcohol dehydrogenase-like superfamily"/>
    <property type="match status" value="1"/>
</dbReference>
<comment type="similarity">
    <text evidence="2">Belongs to the bacterial PQQ dehydrogenase family.</text>
</comment>
<organism evidence="6 7">
    <name type="scientific">Edaphochlamys debaryana</name>
    <dbReference type="NCBI Taxonomy" id="47281"/>
    <lineage>
        <taxon>Eukaryota</taxon>
        <taxon>Viridiplantae</taxon>
        <taxon>Chlorophyta</taxon>
        <taxon>core chlorophytes</taxon>
        <taxon>Chlorophyceae</taxon>
        <taxon>CS clade</taxon>
        <taxon>Chlamydomonadales</taxon>
        <taxon>Chlamydomonadales incertae sedis</taxon>
        <taxon>Edaphochlamys</taxon>
    </lineage>
</organism>
<dbReference type="InterPro" id="IPR018391">
    <property type="entry name" value="PQQ_b-propeller_rpt"/>
</dbReference>
<sequence>MQLSVPLRAALARRGAAAAGAAAASAPAGYRCLSSEGSSREGPSTEGQAPMPDFRGGPATADPGVMKEASTPGPRVAQQPMDTTGPETGSGLASPDPPVGIENRDMGPGDYSMPQIREDAYAAGGNAGGKGGTGASEEAEARRGKLVEADGGAGGSEQPLPGAGGRPAEDSAARAAAGPAGGTVPPSQAKASGPDLPPGHDASGATLGSTADQADAPAVAAVAALALLLAGTAQAQTTSQWTGWGGSGNNNQRNAVISSAVSASIALKSTFPTEADVSCTPTVLDGFLYVGDWAGYLYKFNVATGAQEWKVFINTVLGDLGTLRPTNNNNAAFTLVTRTSPVHATHATAGPVVVIGIQVKNGPLPTKGSMAWVAAVRVGDGSLVWRSDVSDGSPYAVVTASVSVAAGSVFVGVSSLEELAALSTECCTFRGSVKRLDLATGALMWTFFTVPPNGGRTDSWSGAAVWGSAPAVDLARGVIYIATGNAYEVPEAVERCISGNAGNPLAQKACVDVAGNWDESIVAVKITDGSLAWGRRMTYYDIWTLSCYVPGTPNACPFPESPDYDFGQAPLFLQGVRCPAGPRDLLVAAQKSGQAYALDPAGPNAAGERLVWSLYTGVGSDTGGSQWGSAFDGMRTVFLQNSNFKGANDTLINPAPGGPKWTTAGFATAVDVCTGKITWQAASPIPASLMGAPTYAGVGTLAGSGYVFYPTLSAAGHIVAFKAETGALYSIFSTGSGSVVSGPFIVNDVLYVGSGYARFAIGVGGKNVYAFDLKQQQA</sequence>
<gene>
    <name evidence="6" type="ORF">HYH03_007477</name>
</gene>
<protein>
    <recommendedName>
        <fullName evidence="5">Pyrrolo-quinoline quinone repeat domain-containing protein</fullName>
    </recommendedName>
</protein>
<accession>A0A836BZ88</accession>
<dbReference type="AlphaFoldDB" id="A0A836BZ88"/>
<dbReference type="InterPro" id="IPR015943">
    <property type="entry name" value="WD40/YVTN_repeat-like_dom_sf"/>
</dbReference>
<dbReference type="Proteomes" id="UP000612055">
    <property type="component" value="Unassembled WGS sequence"/>
</dbReference>
<evidence type="ECO:0000256" key="4">
    <source>
        <dbReference type="SAM" id="MobiDB-lite"/>
    </source>
</evidence>
<dbReference type="Gene3D" id="2.130.10.10">
    <property type="entry name" value="YVTN repeat-like/Quinoprotein amine dehydrogenase"/>
    <property type="match status" value="1"/>
</dbReference>
<name>A0A836BZ88_9CHLO</name>
<evidence type="ECO:0000256" key="2">
    <source>
        <dbReference type="ARBA" id="ARBA00008156"/>
    </source>
</evidence>
<proteinExistence type="inferred from homology"/>
<feature type="compositionally biased region" description="Low complexity" evidence="4">
    <location>
        <begin position="173"/>
        <end position="186"/>
    </location>
</feature>